<accession>A0A919X658</accession>
<dbReference type="InterPro" id="IPR011330">
    <property type="entry name" value="Glyco_hydro/deAcase_b/a-brl"/>
</dbReference>
<keyword evidence="2" id="KW-0732">Signal</keyword>
<keyword evidence="1" id="KW-0472">Membrane</keyword>
<evidence type="ECO:0008006" key="5">
    <source>
        <dbReference type="Google" id="ProtNLM"/>
    </source>
</evidence>
<dbReference type="GO" id="GO:0005975">
    <property type="term" value="P:carbohydrate metabolic process"/>
    <property type="evidence" value="ECO:0007669"/>
    <property type="project" value="InterPro"/>
</dbReference>
<evidence type="ECO:0000313" key="4">
    <source>
        <dbReference type="Proteomes" id="UP000676917"/>
    </source>
</evidence>
<gene>
    <name evidence="3" type="primary">ydaL</name>
    <name evidence="3" type="ORF">J43TS3_01940</name>
</gene>
<dbReference type="SUPFAM" id="SSF88713">
    <property type="entry name" value="Glycoside hydrolase/deacetylase"/>
    <property type="match status" value="1"/>
</dbReference>
<feature type="transmembrane region" description="Helical" evidence="1">
    <location>
        <begin position="539"/>
        <end position="561"/>
    </location>
</feature>
<organism evidence="3 4">
    <name type="scientific">Ornithinibacillus bavariensis</name>
    <dbReference type="NCBI Taxonomy" id="545502"/>
    <lineage>
        <taxon>Bacteria</taxon>
        <taxon>Bacillati</taxon>
        <taxon>Bacillota</taxon>
        <taxon>Bacilli</taxon>
        <taxon>Bacillales</taxon>
        <taxon>Bacillaceae</taxon>
        <taxon>Ornithinibacillus</taxon>
    </lineage>
</organism>
<dbReference type="Proteomes" id="UP000676917">
    <property type="component" value="Unassembled WGS sequence"/>
</dbReference>
<evidence type="ECO:0000256" key="1">
    <source>
        <dbReference type="SAM" id="Phobius"/>
    </source>
</evidence>
<dbReference type="RefSeq" id="WP_212919123.1">
    <property type="nucleotide sequence ID" value="NZ_BORP01000001.1"/>
</dbReference>
<dbReference type="AlphaFoldDB" id="A0A919X658"/>
<protein>
    <recommendedName>
        <fullName evidence="5">DUF2334 domain-containing protein</fullName>
    </recommendedName>
</protein>
<dbReference type="Pfam" id="PF10096">
    <property type="entry name" value="DUF2334"/>
    <property type="match status" value="1"/>
</dbReference>
<proteinExistence type="predicted"/>
<evidence type="ECO:0000313" key="3">
    <source>
        <dbReference type="EMBL" id="GIO25583.1"/>
    </source>
</evidence>
<feature type="chain" id="PRO_5039018489" description="DUF2334 domain-containing protein" evidence="2">
    <location>
        <begin position="25"/>
        <end position="576"/>
    </location>
</feature>
<keyword evidence="1" id="KW-0812">Transmembrane</keyword>
<dbReference type="EMBL" id="BORP01000001">
    <property type="protein sequence ID" value="GIO25583.1"/>
    <property type="molecule type" value="Genomic_DNA"/>
</dbReference>
<keyword evidence="1" id="KW-1133">Transmembrane helix</keyword>
<name>A0A919X658_9BACI</name>
<dbReference type="InterPro" id="IPR018763">
    <property type="entry name" value="DUF2334"/>
</dbReference>
<sequence length="576" mass="65658">MIYKRLGVLCGLFLFPLLVPIDIAAATSVNGLDDRNVLITYYGTNDETLANVYFLDSTLSGLFEHVEIIDLKSVRKADIEKQDIIIYYATKEGANIEKLNLFTDFKGEVLGVGKEAKTLPQFRDWEFLGMKSIHRIGDFELNYPIDLLSVKPSATARVLVEGQQFSKEYPVMIQDGRNSFITISSLFAEGRNVISAAFFDLFQLTKPNTHPAYIRLEDISPMSDPKYVYEAADYLLDRDIPVYLAIIPVYVNPESDEIVTLSDKPKLTKVLKELVDRGAYVISHGYTHMYGNEQETGEGFEFWDSILNQPITTINPKDKPEKIMTEDQFLNNKEYEQYIQGIERIETEYINGKLENSIHSLTRLGLAPTAFEAPHYTMSSNGYQVTSHYFSAIFGQIQATDKDWQVMFSPLFISKPSLLNGMILYPETIGFVDPASSNPILDIEKSLNQVLQVPGSVIGGFYHPYLGKEYGLDYLKQMVALIENVPNVEWIELKNEKHVVKTDLVEIVTSGNGEIEVKSELSWLTIIKDKFAEDSLEKYLWIIVIVTAIFVMLFIIHIVTLRMRYRKRLFKETKHG</sequence>
<evidence type="ECO:0000256" key="2">
    <source>
        <dbReference type="SAM" id="SignalP"/>
    </source>
</evidence>
<comment type="caution">
    <text evidence="3">The sequence shown here is derived from an EMBL/GenBank/DDBJ whole genome shotgun (WGS) entry which is preliminary data.</text>
</comment>
<keyword evidence="4" id="KW-1185">Reference proteome</keyword>
<reference evidence="3" key="1">
    <citation type="submission" date="2021-03" db="EMBL/GenBank/DDBJ databases">
        <title>Antimicrobial resistance genes in bacteria isolated from Japanese honey, and their potential for conferring macrolide and lincosamide resistance in the American foulbrood pathogen Paenibacillus larvae.</title>
        <authorList>
            <person name="Okamoto M."/>
            <person name="Kumagai M."/>
            <person name="Kanamori H."/>
            <person name="Takamatsu D."/>
        </authorList>
    </citation>
    <scope>NUCLEOTIDE SEQUENCE</scope>
    <source>
        <strain evidence="3">J43TS3</strain>
    </source>
</reference>
<feature type="signal peptide" evidence="2">
    <location>
        <begin position="1"/>
        <end position="24"/>
    </location>
</feature>